<dbReference type="InterPro" id="IPR019594">
    <property type="entry name" value="Glu/Gly-bd"/>
</dbReference>
<feature type="transmembrane region" description="Helical" evidence="24">
    <location>
        <begin position="535"/>
        <end position="557"/>
    </location>
</feature>
<dbReference type="GeneID" id="101836867"/>
<feature type="binding site" evidence="21">
    <location>
        <position position="499"/>
    </location>
    <ligand>
        <name>L-glutamate</name>
        <dbReference type="ChEBI" id="CHEBI:29985"/>
    </ligand>
</feature>
<keyword evidence="15 24" id="KW-1071">Ligand-gated ion channel</keyword>
<evidence type="ECO:0000256" key="18">
    <source>
        <dbReference type="ARBA" id="ARBA00034104"/>
    </source>
</evidence>
<keyword evidence="2 24" id="KW-1003">Cell membrane</keyword>
<keyword evidence="3" id="KW-0597">Phosphoprotein</keyword>
<dbReference type="PANTHER" id="PTHR18966">
    <property type="entry name" value="IONOTROPIC GLUTAMATE RECEPTOR"/>
    <property type="match status" value="1"/>
</dbReference>
<dbReference type="InterPro" id="IPR015683">
    <property type="entry name" value="Ionotropic_Glu_rcpt"/>
</dbReference>
<dbReference type="FunFam" id="1.10.287.70:FF:000067">
    <property type="entry name" value="glutamate receptor 2 isoform X1"/>
    <property type="match status" value="1"/>
</dbReference>
<proteinExistence type="inferred from homology"/>
<comment type="catalytic activity">
    <reaction evidence="20">
        <text>Ca(2+)(in) = Ca(2+)(out)</text>
        <dbReference type="Rhea" id="RHEA:29671"/>
        <dbReference type="ChEBI" id="CHEBI:29108"/>
    </reaction>
</comment>
<keyword evidence="8 24" id="KW-0406">Ion transport</keyword>
<keyword evidence="12 24" id="KW-0675">Receptor</keyword>
<dbReference type="RefSeq" id="XP_005067796.1">
    <property type="nucleotide sequence ID" value="XM_005067739.4"/>
</dbReference>
<evidence type="ECO:0000256" key="25">
    <source>
        <dbReference type="SAM" id="MobiDB-lite"/>
    </source>
</evidence>
<feature type="compositionally biased region" description="Gly residues" evidence="25">
    <location>
        <begin position="866"/>
        <end position="875"/>
    </location>
</feature>
<reference evidence="29" key="1">
    <citation type="submission" date="2025-08" db="UniProtKB">
        <authorList>
            <consortium name="RefSeq"/>
        </authorList>
    </citation>
    <scope>IDENTIFICATION</scope>
    <source>
        <tissue evidence="29">Liver</tissue>
    </source>
</reference>
<dbReference type="CDD" id="cd06390">
    <property type="entry name" value="PBP1_iGluR_AMPA_GluR1"/>
    <property type="match status" value="1"/>
</dbReference>
<feature type="chain" id="PRO_5027137487" description="Glutamate receptor" evidence="24">
    <location>
        <begin position="19"/>
        <end position="907"/>
    </location>
</feature>
<evidence type="ECO:0000256" key="19">
    <source>
        <dbReference type="ARBA" id="ARBA00034112"/>
    </source>
</evidence>
<dbReference type="AlphaFoldDB" id="A0A1U7Q483"/>
<keyword evidence="13" id="KW-0325">Glycoprotein</keyword>
<feature type="site" description="Interaction with the cone snail toxin Con-ikot-ikot" evidence="22">
    <location>
        <position position="674"/>
    </location>
</feature>
<dbReference type="Proteomes" id="UP000886700">
    <property type="component" value="Unplaced"/>
</dbReference>
<dbReference type="FunFam" id="3.40.190.10:FF:000666">
    <property type="entry name" value="Glutamate receptor, ionotropic, AMPA 2a"/>
    <property type="match status" value="1"/>
</dbReference>
<dbReference type="PRINTS" id="PR00177">
    <property type="entry name" value="NMDARECEPTOR"/>
</dbReference>
<organism evidence="28 29">
    <name type="scientific">Mesocricetus auratus</name>
    <name type="common">Golden hamster</name>
    <dbReference type="NCBI Taxonomy" id="10036"/>
    <lineage>
        <taxon>Eukaryota</taxon>
        <taxon>Metazoa</taxon>
        <taxon>Chordata</taxon>
        <taxon>Craniata</taxon>
        <taxon>Vertebrata</taxon>
        <taxon>Euteleostomi</taxon>
        <taxon>Mammalia</taxon>
        <taxon>Eutheria</taxon>
        <taxon>Euarchontoglires</taxon>
        <taxon>Glires</taxon>
        <taxon>Rodentia</taxon>
        <taxon>Myomorpha</taxon>
        <taxon>Muroidea</taxon>
        <taxon>Cricetidae</taxon>
        <taxon>Cricetinae</taxon>
        <taxon>Mesocricetus</taxon>
    </lineage>
</organism>
<keyword evidence="9 24" id="KW-0472">Membrane</keyword>
<evidence type="ECO:0000256" key="6">
    <source>
        <dbReference type="ARBA" id="ARBA00022989"/>
    </source>
</evidence>
<feature type="binding site" evidence="21">
    <location>
        <position position="719"/>
    </location>
    <ligand>
        <name>L-glutamate</name>
        <dbReference type="ChEBI" id="CHEBI:29985"/>
    </ligand>
</feature>
<evidence type="ECO:0000256" key="1">
    <source>
        <dbReference type="ARBA" id="ARBA00022448"/>
    </source>
</evidence>
<gene>
    <name evidence="29" type="primary">Gria1</name>
</gene>
<dbReference type="FunFam" id="3.40.50.2300:FF:000004">
    <property type="entry name" value="Glutamate receptor, ionotropic, AMPA 2"/>
    <property type="match status" value="1"/>
</dbReference>
<evidence type="ECO:0000256" key="13">
    <source>
        <dbReference type="ARBA" id="ARBA00023180"/>
    </source>
</evidence>
<dbReference type="InterPro" id="IPR001828">
    <property type="entry name" value="ANF_lig-bd_rcpt"/>
</dbReference>
<evidence type="ECO:0000256" key="7">
    <source>
        <dbReference type="ARBA" id="ARBA00023018"/>
    </source>
</evidence>
<dbReference type="SUPFAM" id="SSF81324">
    <property type="entry name" value="Voltage-gated potassium channels"/>
    <property type="match status" value="1"/>
</dbReference>
<evidence type="ECO:0000256" key="17">
    <source>
        <dbReference type="ARBA" id="ARBA00023303"/>
    </source>
</evidence>
<feature type="region of interest" description="Disordered" evidence="25">
    <location>
        <begin position="860"/>
        <end position="879"/>
    </location>
</feature>
<comment type="subcellular location">
    <subcellularLocation>
        <location evidence="18 24">Postsynaptic cell membrane</location>
        <topology evidence="18 24">Multi-pass membrane protein</topology>
    </subcellularLocation>
    <subcellularLocation>
        <location evidence="19">Postsynaptic density membrane</location>
    </subcellularLocation>
</comment>
<feature type="site" description="Interaction with the cone snail toxin Con-ikot-ikot" evidence="22">
    <location>
        <position position="467"/>
    </location>
</feature>
<protein>
    <recommendedName>
        <fullName evidence="24">Glutamate receptor</fullName>
    </recommendedName>
</protein>
<evidence type="ECO:0000259" key="27">
    <source>
        <dbReference type="SMART" id="SM00918"/>
    </source>
</evidence>
<dbReference type="SMART" id="SM00079">
    <property type="entry name" value="PBPe"/>
    <property type="match status" value="1"/>
</dbReference>
<dbReference type="Pfam" id="PF01094">
    <property type="entry name" value="ANF_receptor"/>
    <property type="match status" value="1"/>
</dbReference>
<dbReference type="InterPro" id="IPR001320">
    <property type="entry name" value="Iontro_rcpt_C"/>
</dbReference>
<keyword evidence="5 24" id="KW-0732">Signal</keyword>
<feature type="disulfide bond" evidence="23">
    <location>
        <begin position="75"/>
        <end position="323"/>
    </location>
</feature>
<evidence type="ECO:0000259" key="26">
    <source>
        <dbReference type="SMART" id="SM00079"/>
    </source>
</evidence>
<keyword evidence="10" id="KW-0564">Palmitate</keyword>
<feature type="domain" description="Ionotropic glutamate receptor L-glutamate and glycine-binding" evidence="27">
    <location>
        <begin position="418"/>
        <end position="483"/>
    </location>
</feature>
<feature type="transmembrane region" description="Helical" evidence="24">
    <location>
        <begin position="618"/>
        <end position="640"/>
    </location>
</feature>
<keyword evidence="6 24" id="KW-1133">Transmembrane helix</keyword>
<dbReference type="Pfam" id="PF10613">
    <property type="entry name" value="Lig_chan-Glu_bd"/>
    <property type="match status" value="1"/>
</dbReference>
<dbReference type="InterPro" id="IPR001508">
    <property type="entry name" value="Iono_Glu_rcpt_met"/>
</dbReference>
<dbReference type="SMART" id="SM00918">
    <property type="entry name" value="Lig_chan-Glu_bd"/>
    <property type="match status" value="1"/>
</dbReference>
<keyword evidence="7 24" id="KW-0770">Synapse</keyword>
<feature type="binding site" evidence="21">
    <location>
        <position position="669"/>
    </location>
    <ligand>
        <name>L-glutamate</name>
        <dbReference type="ChEBI" id="CHEBI:29985"/>
    </ligand>
</feature>
<evidence type="ECO:0000256" key="11">
    <source>
        <dbReference type="ARBA" id="ARBA00023157"/>
    </source>
</evidence>
<feature type="disulfide bond" evidence="23">
    <location>
        <begin position="732"/>
        <end position="787"/>
    </location>
</feature>
<evidence type="ECO:0000256" key="20">
    <source>
        <dbReference type="ARBA" id="ARBA00036634"/>
    </source>
</evidence>
<evidence type="ECO:0000256" key="9">
    <source>
        <dbReference type="ARBA" id="ARBA00023136"/>
    </source>
</evidence>
<evidence type="ECO:0000313" key="28">
    <source>
        <dbReference type="Proteomes" id="UP000886700"/>
    </source>
</evidence>
<accession>A0A1U7Q483</accession>
<evidence type="ECO:0000256" key="10">
    <source>
        <dbReference type="ARBA" id="ARBA00023139"/>
    </source>
</evidence>
<evidence type="ECO:0000313" key="29">
    <source>
        <dbReference type="RefSeq" id="XP_005067796.1"/>
    </source>
</evidence>
<evidence type="ECO:0000256" key="24">
    <source>
        <dbReference type="RuleBase" id="RU367118"/>
    </source>
</evidence>
<evidence type="ECO:0000256" key="23">
    <source>
        <dbReference type="PIRSR" id="PIRSR601508-3"/>
    </source>
</evidence>
<keyword evidence="28" id="KW-1185">Reference proteome</keyword>
<evidence type="ECO:0000256" key="5">
    <source>
        <dbReference type="ARBA" id="ARBA00022729"/>
    </source>
</evidence>
<dbReference type="GO" id="GO:0007166">
    <property type="term" value="P:cell surface receptor signaling pathway"/>
    <property type="evidence" value="ECO:0007669"/>
    <property type="project" value="UniProtKB-ARBA"/>
</dbReference>
<keyword evidence="1 24" id="KW-0813">Transport</keyword>
<dbReference type="SUPFAM" id="SSF53850">
    <property type="entry name" value="Periplasmic binding protein-like II"/>
    <property type="match status" value="1"/>
</dbReference>
<keyword evidence="11 23" id="KW-1015">Disulfide bond</keyword>
<dbReference type="Gene3D" id="3.40.190.10">
    <property type="entry name" value="Periplasmic binding protein-like II"/>
    <property type="match status" value="2"/>
</dbReference>
<feature type="transmembrane region" description="Helical" evidence="24">
    <location>
        <begin position="808"/>
        <end position="830"/>
    </location>
</feature>
<evidence type="ECO:0000256" key="3">
    <source>
        <dbReference type="ARBA" id="ARBA00022553"/>
    </source>
</evidence>
<dbReference type="Pfam" id="PF00060">
    <property type="entry name" value="Lig_chan"/>
    <property type="match status" value="1"/>
</dbReference>
<dbReference type="OrthoDB" id="5984008at2759"/>
<keyword evidence="4 24" id="KW-0812">Transmembrane</keyword>
<evidence type="ECO:0000256" key="4">
    <source>
        <dbReference type="ARBA" id="ARBA00022692"/>
    </source>
</evidence>
<feature type="binding site" evidence="21">
    <location>
        <position position="668"/>
    </location>
    <ligand>
        <name>L-glutamate</name>
        <dbReference type="ChEBI" id="CHEBI:29985"/>
    </ligand>
</feature>
<dbReference type="FunFam" id="3.40.190.10:FF:000001">
    <property type="entry name" value="Glutamate receptor ionotropic, kainate 2"/>
    <property type="match status" value="1"/>
</dbReference>
<feature type="binding site" evidence="21">
    <location>
        <position position="494"/>
    </location>
    <ligand>
        <name>L-glutamate</name>
        <dbReference type="ChEBI" id="CHEBI:29985"/>
    </ligand>
</feature>
<evidence type="ECO:0000256" key="8">
    <source>
        <dbReference type="ARBA" id="ARBA00023065"/>
    </source>
</evidence>
<sequence length="907" mass="101555">MPYIFAFFCTGFLGAVVGANFPNNIQIGGLFPNQQSQEHAAFRFALSQLTEPPKLLPQIDIVNISDSFEMTYRFCSQFSKGVYAIFGFYERRTVNMLTSFCGALHVCFITPSFPVDTSNQFVLQLRPELQEALISIIDHYKWQTFVYIYDADRGLSVLQRVLDTAAEKNWQVTAVNIMTTTEEGYRMLFQDLEKKKERLVVVDCESERLNAILGQIVKLEKNGIGYHYILANLGFMDIDLNKFKESGANVTGFQLVNYTDTIPARIMQQWRTSDARDHTRVDWKRPKYTSALTYDGVKVMAEAFQSLRRQRIDISRRGNAGDCLANPAVPWGQGIDIQRALQQVRFEGLTGNVQFNEKGRRTNYTLHVIEMKHDGIRKIGYWNEDDKFVPAATDAQAGGDNSSVQNRTYIVTTILEDPYVMLKKNANQFEGNDRYEGYCVELAAEIAKHVGYSYRLEIVSDGKYGARDPDTKAWNGMVGELVYGRADVAVAPLTITLVREEVIDFSKPFMSLGISIMIKKPQKSKPGVFSFLDPLAYEIWMCIVFAYIGVSVVLFLVSRFSPYEWHSEEFEEGRDQTTSDQSNEFGIFNSLWFSLGAFMQQGCDISPRSLSGRIVGGVWWFFTLIIISSYTANLAAFLTVERMVSPIESAEDLAKQTEIAYGTLEAGSTKEFFRRSKIAVFEKMWTYMKSAEPSVFVRTTEEGMIRVRKSKGKYAYLLESTMNEYIEQRKPCDTMKVGGNLDSKGYGIATPKGSALRNPVNLAVLKLNEQGLLDKLKNKWWYDKGECGSGGGDSKDKTSALSLSNVAGVFYILIGGLGLAMLVALIEFCYKSRSESKRMKGFCLIPQQSINEAIRTSTLPRNSGAGASGGGGSGENGRVVSQDFAKSMQSIPCMSHSSGMPLGATGL</sequence>
<keyword evidence="17 24" id="KW-0407">Ion channel</keyword>
<feature type="site" description="Interaction with the cone snail toxin Con-ikot-ikot" evidence="22">
    <location>
        <position position="766"/>
    </location>
</feature>
<dbReference type="KEGG" id="maua:101836867"/>
<dbReference type="Gene3D" id="1.10.287.70">
    <property type="match status" value="2"/>
</dbReference>
<evidence type="ECO:0000256" key="22">
    <source>
        <dbReference type="PIRSR" id="PIRSR601508-2"/>
    </source>
</evidence>
<name>A0A1U7Q483_MESAU</name>
<keyword evidence="16" id="KW-0449">Lipoprotein</keyword>
<feature type="domain" description="Ionotropic glutamate receptor C-terminal" evidence="26">
    <location>
        <begin position="408"/>
        <end position="783"/>
    </location>
</feature>
<dbReference type="SUPFAM" id="SSF53822">
    <property type="entry name" value="Periplasmic binding protein-like I"/>
    <property type="match status" value="1"/>
</dbReference>
<keyword evidence="14 24" id="KW-0628">Postsynaptic cell membrane</keyword>
<evidence type="ECO:0000256" key="16">
    <source>
        <dbReference type="ARBA" id="ARBA00023288"/>
    </source>
</evidence>
<evidence type="ECO:0000256" key="14">
    <source>
        <dbReference type="ARBA" id="ARBA00023257"/>
    </source>
</evidence>
<dbReference type="GO" id="GO:0022824">
    <property type="term" value="F:transmitter-gated monoatomic ion channel activity"/>
    <property type="evidence" value="ECO:0007669"/>
    <property type="project" value="UniProtKB-ARBA"/>
</dbReference>
<feature type="signal peptide" evidence="24">
    <location>
        <begin position="1"/>
        <end position="18"/>
    </location>
</feature>
<comment type="similarity">
    <text evidence="24">Belongs to the glutamate-gated ion channel (TC 1.A.10.1) family.</text>
</comment>
<evidence type="ECO:0000256" key="15">
    <source>
        <dbReference type="ARBA" id="ARBA00023286"/>
    </source>
</evidence>
<dbReference type="GO" id="GO:0098839">
    <property type="term" value="C:postsynaptic density membrane"/>
    <property type="evidence" value="ECO:0007669"/>
    <property type="project" value="UniProtKB-SubCell"/>
</dbReference>
<dbReference type="InterPro" id="IPR028082">
    <property type="entry name" value="Peripla_BP_I"/>
</dbReference>
<comment type="function">
    <text evidence="24">Receptor for glutamate that functions as a ligand-gated ion channel in the central nervous system and plays an important role in excitatory synaptic transmission. L-glutamate acts as an excitatory neurotransmitter at many synapses in the central nervous system.</text>
</comment>
<feature type="site" description="Crucial to convey clamshell closure to channel opening" evidence="22">
    <location>
        <position position="647"/>
    </location>
</feature>
<evidence type="ECO:0000256" key="2">
    <source>
        <dbReference type="ARBA" id="ARBA00022475"/>
    </source>
</evidence>
<dbReference type="CDD" id="cd13729">
    <property type="entry name" value="PBP2_iGluR_AMPA_GluR1"/>
    <property type="match status" value="1"/>
</dbReference>
<dbReference type="GO" id="GO:0032281">
    <property type="term" value="C:AMPA glutamate receptor complex"/>
    <property type="evidence" value="ECO:0007669"/>
    <property type="project" value="UniProtKB-ARBA"/>
</dbReference>
<evidence type="ECO:0000256" key="12">
    <source>
        <dbReference type="ARBA" id="ARBA00023170"/>
    </source>
</evidence>
<evidence type="ECO:0000256" key="21">
    <source>
        <dbReference type="PIRSR" id="PIRSR601508-1"/>
    </source>
</evidence>
<feature type="binding site" evidence="21">
    <location>
        <position position="492"/>
    </location>
    <ligand>
        <name>L-glutamate</name>
        <dbReference type="ChEBI" id="CHEBI:29985"/>
    </ligand>
</feature>
<dbReference type="CTD" id="2890"/>
<dbReference type="Gene3D" id="3.40.50.2300">
    <property type="match status" value="2"/>
</dbReference>